<evidence type="ECO:0000313" key="1">
    <source>
        <dbReference type="EMBL" id="GMF01583.1"/>
    </source>
</evidence>
<reference evidence="1" key="1">
    <citation type="submission" date="2023-04" db="EMBL/GenBank/DDBJ databases">
        <title>Ambrosiozyma monospora NBRC 10751.</title>
        <authorList>
            <person name="Ichikawa N."/>
            <person name="Sato H."/>
            <person name="Tonouchi N."/>
        </authorList>
    </citation>
    <scope>NUCLEOTIDE SEQUENCE</scope>
    <source>
        <strain evidence="1">NBRC 10751</strain>
    </source>
</reference>
<dbReference type="EMBL" id="BSXS01011966">
    <property type="protein sequence ID" value="GMF01583.1"/>
    <property type="molecule type" value="Genomic_DNA"/>
</dbReference>
<sequence>MEVKPFRREAQTAMMLAPELPPFKECCLKSPSQEFQISFASLPHLKKLQLCGVHNVCLPKGINAPGLSILVIKESDCKFVGKLPSFLRFLEIYKSNVDDILPKLPQLTKLTEFRFACLSSYSIEDLF</sequence>
<organism evidence="1 2">
    <name type="scientific">Ambrosiozyma monospora</name>
    <name type="common">Yeast</name>
    <name type="synonym">Endomycopsis monosporus</name>
    <dbReference type="NCBI Taxonomy" id="43982"/>
    <lineage>
        <taxon>Eukaryota</taxon>
        <taxon>Fungi</taxon>
        <taxon>Dikarya</taxon>
        <taxon>Ascomycota</taxon>
        <taxon>Saccharomycotina</taxon>
        <taxon>Pichiomycetes</taxon>
        <taxon>Pichiales</taxon>
        <taxon>Pichiaceae</taxon>
        <taxon>Ambrosiozyma</taxon>
    </lineage>
</organism>
<dbReference type="Proteomes" id="UP001165064">
    <property type="component" value="Unassembled WGS sequence"/>
</dbReference>
<name>A0ACB5U580_AMBMO</name>
<keyword evidence="2" id="KW-1185">Reference proteome</keyword>
<evidence type="ECO:0000313" key="2">
    <source>
        <dbReference type="Proteomes" id="UP001165064"/>
    </source>
</evidence>
<proteinExistence type="predicted"/>
<accession>A0ACB5U580</accession>
<gene>
    <name evidence="1" type="ORF">Amon02_001129400</name>
</gene>
<protein>
    <submittedName>
        <fullName evidence="1">Unnamed protein product</fullName>
    </submittedName>
</protein>
<comment type="caution">
    <text evidence="1">The sequence shown here is derived from an EMBL/GenBank/DDBJ whole genome shotgun (WGS) entry which is preliminary data.</text>
</comment>